<evidence type="ECO:0000313" key="2">
    <source>
        <dbReference type="Proteomes" id="UP000029964"/>
    </source>
</evidence>
<dbReference type="EMBL" id="JPKY01000060">
    <property type="protein sequence ID" value="KFH43828.1"/>
    <property type="molecule type" value="Genomic_DNA"/>
</dbReference>
<gene>
    <name evidence="1" type="ORF">ACRE_054000</name>
</gene>
<accession>A0A086T396</accession>
<proteinExistence type="predicted"/>
<protein>
    <submittedName>
        <fullName evidence="1">Uncharacterized protein</fullName>
    </submittedName>
</protein>
<dbReference type="HOGENOM" id="CLU_2319640_0_0_1"/>
<keyword evidence="2" id="KW-1185">Reference proteome</keyword>
<sequence>MPIRTLCKWRVACMTPLFFSANVFYSYVRHARPRGHSRDVFFAGYIAVHPPNESNTRRDHLPAADDTGLADNGNNAILVENCYSPVIRDGVINGGGKER</sequence>
<evidence type="ECO:0000313" key="1">
    <source>
        <dbReference type="EMBL" id="KFH43828.1"/>
    </source>
</evidence>
<name>A0A086T396_HAPC1</name>
<dbReference type="AlphaFoldDB" id="A0A086T396"/>
<dbReference type="Proteomes" id="UP000029964">
    <property type="component" value="Unassembled WGS sequence"/>
</dbReference>
<comment type="caution">
    <text evidence="1">The sequence shown here is derived from an EMBL/GenBank/DDBJ whole genome shotgun (WGS) entry which is preliminary data.</text>
</comment>
<reference evidence="2" key="1">
    <citation type="journal article" date="2014" name="Genome Announc.">
        <title>Genome sequence and annotation of Acremonium chrysogenum, producer of the beta-lactam antibiotic cephalosporin C.</title>
        <authorList>
            <person name="Terfehr D."/>
            <person name="Dahlmann T.A."/>
            <person name="Specht T."/>
            <person name="Zadra I."/>
            <person name="Kuernsteiner H."/>
            <person name="Kueck U."/>
        </authorList>
    </citation>
    <scope>NUCLEOTIDE SEQUENCE [LARGE SCALE GENOMIC DNA]</scope>
    <source>
        <strain evidence="2">ATCC 11550 / CBS 779.69 / DSM 880 / IAM 14645 / JCM 23072 / IMI 49137</strain>
    </source>
</reference>
<organism evidence="1 2">
    <name type="scientific">Hapsidospora chrysogenum (strain ATCC 11550 / CBS 779.69 / DSM 880 / IAM 14645 / JCM 23072 / IMI 49137)</name>
    <name type="common">Acremonium chrysogenum</name>
    <dbReference type="NCBI Taxonomy" id="857340"/>
    <lineage>
        <taxon>Eukaryota</taxon>
        <taxon>Fungi</taxon>
        <taxon>Dikarya</taxon>
        <taxon>Ascomycota</taxon>
        <taxon>Pezizomycotina</taxon>
        <taxon>Sordariomycetes</taxon>
        <taxon>Hypocreomycetidae</taxon>
        <taxon>Hypocreales</taxon>
        <taxon>Bionectriaceae</taxon>
        <taxon>Hapsidospora</taxon>
    </lineage>
</organism>